<keyword evidence="1" id="KW-1133">Transmembrane helix</keyword>
<accession>A0A7S6WRB2</accession>
<name>A0A7S6WRB2_9SPIR</name>
<dbReference type="EMBL" id="CP061839">
    <property type="protein sequence ID" value="QOW61918.1"/>
    <property type="molecule type" value="Genomic_DNA"/>
</dbReference>
<organism evidence="2 3">
    <name type="scientific">Treponema pedis</name>
    <dbReference type="NCBI Taxonomy" id="409322"/>
    <lineage>
        <taxon>Bacteria</taxon>
        <taxon>Pseudomonadati</taxon>
        <taxon>Spirochaetota</taxon>
        <taxon>Spirochaetia</taxon>
        <taxon>Spirochaetales</taxon>
        <taxon>Treponemataceae</taxon>
        <taxon>Treponema</taxon>
    </lineage>
</organism>
<reference evidence="2 3" key="1">
    <citation type="submission" date="2020-09" db="EMBL/GenBank/DDBJ databases">
        <title>Characterization of Treponema spp. from bovine digital dermatitis in Korea.</title>
        <authorList>
            <person name="Espiritu H.M."/>
            <person name="Cho Y.I."/>
            <person name="Mamuad L."/>
        </authorList>
    </citation>
    <scope>NUCLEOTIDE SEQUENCE [LARGE SCALE GENOMIC DNA]</scope>
    <source>
        <strain evidence="2 3">KS1</strain>
    </source>
</reference>
<keyword evidence="1" id="KW-0812">Transmembrane</keyword>
<proteinExistence type="predicted"/>
<protein>
    <submittedName>
        <fullName evidence="2">Uncharacterized protein</fullName>
    </submittedName>
</protein>
<dbReference type="Proteomes" id="UP000593915">
    <property type="component" value="Chromosome"/>
</dbReference>
<evidence type="ECO:0000256" key="1">
    <source>
        <dbReference type="SAM" id="Phobius"/>
    </source>
</evidence>
<dbReference type="RefSeq" id="WP_194077425.1">
    <property type="nucleotide sequence ID" value="NZ_CP061839.1"/>
</dbReference>
<evidence type="ECO:0000313" key="2">
    <source>
        <dbReference type="EMBL" id="QOW61918.1"/>
    </source>
</evidence>
<dbReference type="AlphaFoldDB" id="A0A7S6WRB2"/>
<feature type="transmembrane region" description="Helical" evidence="1">
    <location>
        <begin position="250"/>
        <end position="270"/>
    </location>
</feature>
<sequence length="271" mass="31972">MALKQKSLIFLLFLYIISIVYGESFRIIEKKDDWIISISEECENLYTIEVVNIRKKQNIKIEKKISQPEPRMYWLNNDLLRIDFGSVFAPDISSYFFSIKRERISEELFFATNFIDLKNELVLCADLNISVVDIFNPDKSYVLILPDDMFHAACYWFCIGKNTKFDNGFLFLEYLVENSSMETYKIKKYKIPILPKEQKKLLEEKKIEGDTFYSFTKELTGKDVNKVIQAIEEYWSSGKYNELIEYLKSFLMTNVMMGFVLILALFISFIA</sequence>
<keyword evidence="1" id="KW-0472">Membrane</keyword>
<gene>
    <name evidence="2" type="ORF">IFE08_06120</name>
</gene>
<evidence type="ECO:0000313" key="3">
    <source>
        <dbReference type="Proteomes" id="UP000593915"/>
    </source>
</evidence>